<keyword evidence="1" id="KW-0472">Membrane</keyword>
<accession>A0ABV8ES54</accession>
<protein>
    <submittedName>
        <fullName evidence="2">Uncharacterized protein</fullName>
    </submittedName>
</protein>
<dbReference type="RefSeq" id="WP_241296176.1">
    <property type="nucleotide sequence ID" value="NZ_JAKZGR010000012.1"/>
</dbReference>
<keyword evidence="1" id="KW-0812">Transmembrane</keyword>
<feature type="transmembrane region" description="Helical" evidence="1">
    <location>
        <begin position="107"/>
        <end position="126"/>
    </location>
</feature>
<evidence type="ECO:0000313" key="2">
    <source>
        <dbReference type="EMBL" id="MFC3978040.1"/>
    </source>
</evidence>
<dbReference type="EMBL" id="JBHSAV010000092">
    <property type="protein sequence ID" value="MFC3978040.1"/>
    <property type="molecule type" value="Genomic_DNA"/>
</dbReference>
<feature type="transmembrane region" description="Helical" evidence="1">
    <location>
        <begin position="12"/>
        <end position="35"/>
    </location>
</feature>
<organism evidence="2 3">
    <name type="scientific">Belliella kenyensis</name>
    <dbReference type="NCBI Taxonomy" id="1472724"/>
    <lineage>
        <taxon>Bacteria</taxon>
        <taxon>Pseudomonadati</taxon>
        <taxon>Bacteroidota</taxon>
        <taxon>Cytophagia</taxon>
        <taxon>Cytophagales</taxon>
        <taxon>Cyclobacteriaceae</taxon>
        <taxon>Belliella</taxon>
    </lineage>
</organism>
<name>A0ABV8ES54_9BACT</name>
<evidence type="ECO:0000313" key="3">
    <source>
        <dbReference type="Proteomes" id="UP001595766"/>
    </source>
</evidence>
<feature type="transmembrane region" description="Helical" evidence="1">
    <location>
        <begin position="55"/>
        <end position="74"/>
    </location>
</feature>
<feature type="transmembrane region" description="Helical" evidence="1">
    <location>
        <begin position="81"/>
        <end position="101"/>
    </location>
</feature>
<sequence length="135" mass="15354">MNNKIMWKSIIRWTLLIPTSVLSGIITNILISFMLKIGWGVHGEPYFLKEFTTEIFSHCAFTIGFIYGGVWIAPKHKEKTLLVLVLFIILLSISIIIFSLIYTTTKFFSIIIASNVSAIITAILIFNSRIIEDLK</sequence>
<proteinExistence type="predicted"/>
<reference evidence="3" key="1">
    <citation type="journal article" date="2019" name="Int. J. Syst. Evol. Microbiol.">
        <title>The Global Catalogue of Microorganisms (GCM) 10K type strain sequencing project: providing services to taxonomists for standard genome sequencing and annotation.</title>
        <authorList>
            <consortium name="The Broad Institute Genomics Platform"/>
            <consortium name="The Broad Institute Genome Sequencing Center for Infectious Disease"/>
            <person name="Wu L."/>
            <person name="Ma J."/>
        </authorList>
    </citation>
    <scope>NUCLEOTIDE SEQUENCE [LARGE SCALE GENOMIC DNA]</scope>
    <source>
        <strain evidence="3">CECT 8551</strain>
    </source>
</reference>
<evidence type="ECO:0000256" key="1">
    <source>
        <dbReference type="SAM" id="Phobius"/>
    </source>
</evidence>
<comment type="caution">
    <text evidence="2">The sequence shown here is derived from an EMBL/GenBank/DDBJ whole genome shotgun (WGS) entry which is preliminary data.</text>
</comment>
<dbReference type="Proteomes" id="UP001595766">
    <property type="component" value="Unassembled WGS sequence"/>
</dbReference>
<keyword evidence="1" id="KW-1133">Transmembrane helix</keyword>
<keyword evidence="3" id="KW-1185">Reference proteome</keyword>
<gene>
    <name evidence="2" type="ORF">ACFOUP_16775</name>
</gene>